<proteinExistence type="predicted"/>
<gene>
    <name evidence="1" type="ORF">J2T60_000793</name>
</gene>
<evidence type="ECO:0000313" key="1">
    <source>
        <dbReference type="EMBL" id="MCP1726828.1"/>
    </source>
</evidence>
<reference evidence="1 2" key="1">
    <citation type="submission" date="2022-03" db="EMBL/GenBank/DDBJ databases">
        <title>Genomic Encyclopedia of Type Strains, Phase III (KMG-III): the genomes of soil and plant-associated and newly described type strains.</title>
        <authorList>
            <person name="Whitman W."/>
        </authorList>
    </citation>
    <scope>NUCLEOTIDE SEQUENCE [LARGE SCALE GENOMIC DNA]</scope>
    <source>
        <strain evidence="1 2">BSker1</strain>
    </source>
</reference>
<dbReference type="Proteomes" id="UP001523550">
    <property type="component" value="Unassembled WGS sequence"/>
</dbReference>
<dbReference type="EMBL" id="JALJYF010000001">
    <property type="protein sequence ID" value="MCP1726828.1"/>
    <property type="molecule type" value="Genomic_DNA"/>
</dbReference>
<sequence>MDPTGIREDGFDETMIPAGQWALPPRLTFSFIRQRVYCPALLQQAGYLSLVGFQPVQQVPALVFAEGG</sequence>
<keyword evidence="2" id="KW-1185">Reference proteome</keyword>
<organism evidence="1 2">
    <name type="scientific">Natronospira proteinivora</name>
    <dbReference type="NCBI Taxonomy" id="1807133"/>
    <lineage>
        <taxon>Bacteria</taxon>
        <taxon>Pseudomonadati</taxon>
        <taxon>Pseudomonadota</taxon>
        <taxon>Gammaproteobacteria</taxon>
        <taxon>Natronospirales</taxon>
        <taxon>Natronospiraceae</taxon>
        <taxon>Natronospira</taxon>
    </lineage>
</organism>
<evidence type="ECO:0000313" key="2">
    <source>
        <dbReference type="Proteomes" id="UP001523550"/>
    </source>
</evidence>
<comment type="caution">
    <text evidence="1">The sequence shown here is derived from an EMBL/GenBank/DDBJ whole genome shotgun (WGS) entry which is preliminary data.</text>
</comment>
<name>A0ABT1G923_9GAMM</name>
<accession>A0ABT1G923</accession>
<protein>
    <submittedName>
        <fullName evidence="1">Uncharacterized protein</fullName>
    </submittedName>
</protein>